<dbReference type="AlphaFoldDB" id="A0ABD3P8M2"/>
<keyword evidence="4" id="KW-1185">Reference proteome</keyword>
<dbReference type="Pfam" id="PF00856">
    <property type="entry name" value="SET"/>
    <property type="match status" value="1"/>
</dbReference>
<evidence type="ECO:0000256" key="1">
    <source>
        <dbReference type="SAM" id="MobiDB-lite"/>
    </source>
</evidence>
<organism evidence="3 4">
    <name type="scientific">Cyclotella cryptica</name>
    <dbReference type="NCBI Taxonomy" id="29204"/>
    <lineage>
        <taxon>Eukaryota</taxon>
        <taxon>Sar</taxon>
        <taxon>Stramenopiles</taxon>
        <taxon>Ochrophyta</taxon>
        <taxon>Bacillariophyta</taxon>
        <taxon>Coscinodiscophyceae</taxon>
        <taxon>Thalassiosirophycidae</taxon>
        <taxon>Stephanodiscales</taxon>
        <taxon>Stephanodiscaceae</taxon>
        <taxon>Cyclotella</taxon>
    </lineage>
</organism>
<dbReference type="EMBL" id="JABMIG020000237">
    <property type="protein sequence ID" value="KAL3784415.1"/>
    <property type="molecule type" value="Genomic_DNA"/>
</dbReference>
<accession>A0ABD3P8M2</accession>
<dbReference type="PROSITE" id="PS50280">
    <property type="entry name" value="SET"/>
    <property type="match status" value="1"/>
</dbReference>
<comment type="caution">
    <text evidence="3">The sequence shown here is derived from an EMBL/GenBank/DDBJ whole genome shotgun (WGS) entry which is preliminary data.</text>
</comment>
<sequence length="380" mass="42326">MYVCMISRAGGVAAGATASPSTSHQFQQPSRRVTIKPSRRAREILYLSVDLVHYCPIGSGPFYNIMVPPNNSSAAAAAASVSDDSSSCASVESAVAFAYVDFSGVDFGSDGSINDYHSVQKACDAIHNSSMEQVRVVRKSSKMTAQNADIPDGQQPNPNERVHDPSLFAAQTRRVQNLAKWYELGIRPSLSSSSLLNMAAHANKDDDILTSEEDDLTTLLMRCLQAHDDLNTNLPPHPRGKYENHLKVDISTIKDAGNGLYTTVQIPKGDVVCHYSGYRHDYQSQKRLKDRTYLLKLQNGWPKFDRRNDGFVDALLCKDVLARYINDPREEERCNVKFEHIQQPDVWHCPVVALRDIAPGEELFVSYGPRYWEESRMIGG</sequence>
<evidence type="ECO:0000313" key="3">
    <source>
        <dbReference type="EMBL" id="KAL3784415.1"/>
    </source>
</evidence>
<evidence type="ECO:0000313" key="4">
    <source>
        <dbReference type="Proteomes" id="UP001516023"/>
    </source>
</evidence>
<gene>
    <name evidence="3" type="ORF">HJC23_001299</name>
</gene>
<dbReference type="InterPro" id="IPR046341">
    <property type="entry name" value="SET_dom_sf"/>
</dbReference>
<dbReference type="PANTHER" id="PTHR46167">
    <property type="entry name" value="N-LYSINE METHYLTRANSFERASE KMT5A"/>
    <property type="match status" value="1"/>
</dbReference>
<feature type="region of interest" description="Disordered" evidence="1">
    <location>
        <begin position="141"/>
        <end position="161"/>
    </location>
</feature>
<evidence type="ECO:0000259" key="2">
    <source>
        <dbReference type="PROSITE" id="PS50280"/>
    </source>
</evidence>
<dbReference type="InterPro" id="IPR001214">
    <property type="entry name" value="SET_dom"/>
</dbReference>
<dbReference type="SUPFAM" id="SSF82199">
    <property type="entry name" value="SET domain"/>
    <property type="match status" value="1"/>
</dbReference>
<dbReference type="SMART" id="SM00317">
    <property type="entry name" value="SET"/>
    <property type="match status" value="1"/>
</dbReference>
<dbReference type="PANTHER" id="PTHR46167:SF1">
    <property type="entry name" value="N-LYSINE METHYLTRANSFERASE KMT5A"/>
    <property type="match status" value="1"/>
</dbReference>
<reference evidence="3 4" key="1">
    <citation type="journal article" date="2020" name="G3 (Bethesda)">
        <title>Improved Reference Genome for Cyclotella cryptica CCMP332, a Model for Cell Wall Morphogenesis, Salinity Adaptation, and Lipid Production in Diatoms (Bacillariophyta).</title>
        <authorList>
            <person name="Roberts W.R."/>
            <person name="Downey K.M."/>
            <person name="Ruck E.C."/>
            <person name="Traller J.C."/>
            <person name="Alverson A.J."/>
        </authorList>
    </citation>
    <scope>NUCLEOTIDE SEQUENCE [LARGE SCALE GENOMIC DNA]</scope>
    <source>
        <strain evidence="3 4">CCMP332</strain>
    </source>
</reference>
<name>A0ABD3P8M2_9STRA</name>
<dbReference type="InterPro" id="IPR051760">
    <property type="entry name" value="KMT5A"/>
</dbReference>
<dbReference type="Proteomes" id="UP001516023">
    <property type="component" value="Unassembled WGS sequence"/>
</dbReference>
<proteinExistence type="predicted"/>
<feature type="domain" description="SET" evidence="2">
    <location>
        <begin position="246"/>
        <end position="368"/>
    </location>
</feature>
<dbReference type="Gene3D" id="2.170.270.10">
    <property type="entry name" value="SET domain"/>
    <property type="match status" value="1"/>
</dbReference>
<protein>
    <recommendedName>
        <fullName evidence="2">SET domain-containing protein</fullName>
    </recommendedName>
</protein>